<organism evidence="2 3">
    <name type="scientific">Candidatus Gottesmanbacteria bacterium GW2011_GWA2_43_14</name>
    <dbReference type="NCBI Taxonomy" id="1618443"/>
    <lineage>
        <taxon>Bacteria</taxon>
        <taxon>Candidatus Gottesmaniibacteriota</taxon>
    </lineage>
</organism>
<protein>
    <submittedName>
        <fullName evidence="2">Uncharacterized protein</fullName>
    </submittedName>
</protein>
<reference evidence="2 3" key="1">
    <citation type="journal article" date="2015" name="Nature">
        <title>rRNA introns, odd ribosomes, and small enigmatic genomes across a large radiation of phyla.</title>
        <authorList>
            <person name="Brown C.T."/>
            <person name="Hug L.A."/>
            <person name="Thomas B.C."/>
            <person name="Sharon I."/>
            <person name="Castelle C.J."/>
            <person name="Singh A."/>
            <person name="Wilkins M.J."/>
            <person name="Williams K.H."/>
            <person name="Banfield J.F."/>
        </authorList>
    </citation>
    <scope>NUCLEOTIDE SEQUENCE [LARGE SCALE GENOMIC DNA]</scope>
</reference>
<feature type="region of interest" description="Disordered" evidence="1">
    <location>
        <begin position="23"/>
        <end position="65"/>
    </location>
</feature>
<dbReference type="STRING" id="1618443.UV73_C0018G0024"/>
<dbReference type="AlphaFoldDB" id="A0A0G1FJX3"/>
<evidence type="ECO:0000256" key="1">
    <source>
        <dbReference type="SAM" id="MobiDB-lite"/>
    </source>
</evidence>
<proteinExistence type="predicted"/>
<dbReference type="EMBL" id="LCFP01000018">
    <property type="protein sequence ID" value="KKS95411.1"/>
    <property type="molecule type" value="Genomic_DNA"/>
</dbReference>
<evidence type="ECO:0000313" key="2">
    <source>
        <dbReference type="EMBL" id="KKS95411.1"/>
    </source>
</evidence>
<gene>
    <name evidence="2" type="ORF">UV73_C0018G0024</name>
</gene>
<evidence type="ECO:0000313" key="3">
    <source>
        <dbReference type="Proteomes" id="UP000034894"/>
    </source>
</evidence>
<sequence>MTLKEIPGSGYPIIGPIHGQIESFIPLSDEPPAGGTNGDSDAGSDQHPGSITGDEAPTPGPQNPN</sequence>
<comment type="caution">
    <text evidence="2">The sequence shown here is derived from an EMBL/GenBank/DDBJ whole genome shotgun (WGS) entry which is preliminary data.</text>
</comment>
<dbReference type="Proteomes" id="UP000034894">
    <property type="component" value="Unassembled WGS sequence"/>
</dbReference>
<name>A0A0G1FJX3_9BACT</name>
<accession>A0A0G1FJX3</accession>